<dbReference type="GO" id="GO:0016251">
    <property type="term" value="F:RNA polymerase II general transcription initiation factor activity"/>
    <property type="evidence" value="ECO:0007669"/>
    <property type="project" value="TreeGrafter"/>
</dbReference>
<dbReference type="Gene3D" id="2.130.10.10">
    <property type="entry name" value="YVTN repeat-like/Quinoprotein amine dehydrogenase"/>
    <property type="match status" value="1"/>
</dbReference>
<evidence type="ECO:0000256" key="2">
    <source>
        <dbReference type="ARBA" id="ARBA00022737"/>
    </source>
</evidence>
<dbReference type="SMART" id="SM00320">
    <property type="entry name" value="WD40"/>
    <property type="match status" value="2"/>
</dbReference>
<keyword evidence="6" id="KW-0648">Protein biosynthesis</keyword>
<dbReference type="Pfam" id="PF00400">
    <property type="entry name" value="WD40"/>
    <property type="match status" value="2"/>
</dbReference>
<feature type="repeat" description="WD" evidence="3">
    <location>
        <begin position="68"/>
        <end position="90"/>
    </location>
</feature>
<comment type="caution">
    <text evidence="6">The sequence shown here is derived from an EMBL/GenBank/DDBJ whole genome shotgun (WGS) entry which is preliminary data.</text>
</comment>
<dbReference type="PANTHER" id="PTHR19879:SF1">
    <property type="entry name" value="CANNONBALL-RELATED"/>
    <property type="match status" value="1"/>
</dbReference>
<feature type="region of interest" description="Disordered" evidence="4">
    <location>
        <begin position="133"/>
        <end position="167"/>
    </location>
</feature>
<dbReference type="PROSITE" id="PS00678">
    <property type="entry name" value="WD_REPEATS_1"/>
    <property type="match status" value="1"/>
</dbReference>
<keyword evidence="2" id="KW-0677">Repeat</keyword>
<keyword evidence="1 3" id="KW-0853">WD repeat</keyword>
<evidence type="ECO:0000256" key="3">
    <source>
        <dbReference type="PROSITE-ProRule" id="PRU00221"/>
    </source>
</evidence>
<dbReference type="InterPro" id="IPR036322">
    <property type="entry name" value="WD40_repeat_dom_sf"/>
</dbReference>
<dbReference type="EMBL" id="LSMT01001203">
    <property type="protein sequence ID" value="PFX12754.1"/>
    <property type="molecule type" value="Genomic_DNA"/>
</dbReference>
<accession>A0A2B4R333</accession>
<dbReference type="Proteomes" id="UP000225706">
    <property type="component" value="Unassembled WGS sequence"/>
</dbReference>
<feature type="chain" id="PRO_5012902725" evidence="5">
    <location>
        <begin position="20"/>
        <end position="228"/>
    </location>
</feature>
<keyword evidence="5" id="KW-0732">Signal</keyword>
<organism evidence="6 7">
    <name type="scientific">Stylophora pistillata</name>
    <name type="common">Smooth cauliflower coral</name>
    <dbReference type="NCBI Taxonomy" id="50429"/>
    <lineage>
        <taxon>Eukaryota</taxon>
        <taxon>Metazoa</taxon>
        <taxon>Cnidaria</taxon>
        <taxon>Anthozoa</taxon>
        <taxon>Hexacorallia</taxon>
        <taxon>Scleractinia</taxon>
        <taxon>Astrocoeniina</taxon>
        <taxon>Pocilloporidae</taxon>
        <taxon>Stylophora</taxon>
    </lineage>
</organism>
<name>A0A2B4R333_STYPI</name>
<dbReference type="AlphaFoldDB" id="A0A2B4R333"/>
<dbReference type="STRING" id="50429.A0A2B4R333"/>
<proteinExistence type="predicted"/>
<dbReference type="PROSITE" id="PS50082">
    <property type="entry name" value="WD_REPEATS_2"/>
    <property type="match status" value="2"/>
</dbReference>
<feature type="repeat" description="WD" evidence="3">
    <location>
        <begin position="36"/>
        <end position="67"/>
    </location>
</feature>
<evidence type="ECO:0000256" key="5">
    <source>
        <dbReference type="SAM" id="SignalP"/>
    </source>
</evidence>
<evidence type="ECO:0000313" key="7">
    <source>
        <dbReference type="Proteomes" id="UP000225706"/>
    </source>
</evidence>
<dbReference type="GO" id="GO:0003743">
    <property type="term" value="F:translation initiation factor activity"/>
    <property type="evidence" value="ECO:0007669"/>
    <property type="project" value="UniProtKB-KW"/>
</dbReference>
<protein>
    <submittedName>
        <fullName evidence="6">Transcription initiation factor TFIID subunit 5</fullName>
    </submittedName>
</protein>
<feature type="region of interest" description="Disordered" evidence="4">
    <location>
        <begin position="190"/>
        <end position="228"/>
    </location>
</feature>
<dbReference type="GO" id="GO:0005669">
    <property type="term" value="C:transcription factor TFIID complex"/>
    <property type="evidence" value="ECO:0007669"/>
    <property type="project" value="TreeGrafter"/>
</dbReference>
<keyword evidence="7" id="KW-1185">Reference proteome</keyword>
<dbReference type="OrthoDB" id="5987618at2759"/>
<sequence>MINIIQLRISVQLALVSLSVVFFQSYKPSKRCKPRVVFHPNCNYIATGSCDRTVRLWDINTGSSVRFFTGHKGAIYSLAFSPDGRYLASSEQGLDSFWYGCIGEKPSIPNCGKLLECSSYFPSMPTQDTKAAFKSETEKKTEEASQEEKRKKEVQEELPSSRKKERLEKMVQELTKDTGALATEAETKKGRDLLVKSNAMSSKSREKRKEIENEEKTIDGLQKKLKLM</sequence>
<reference evidence="7" key="1">
    <citation type="journal article" date="2017" name="bioRxiv">
        <title>Comparative analysis of the genomes of Stylophora pistillata and Acropora digitifera provides evidence for extensive differences between species of corals.</title>
        <authorList>
            <person name="Voolstra C.R."/>
            <person name="Li Y."/>
            <person name="Liew Y.J."/>
            <person name="Baumgarten S."/>
            <person name="Zoccola D."/>
            <person name="Flot J.-F."/>
            <person name="Tambutte S."/>
            <person name="Allemand D."/>
            <person name="Aranda M."/>
        </authorList>
    </citation>
    <scope>NUCLEOTIDE SEQUENCE [LARGE SCALE GENOMIC DNA]</scope>
</reference>
<dbReference type="InterPro" id="IPR015943">
    <property type="entry name" value="WD40/YVTN_repeat-like_dom_sf"/>
</dbReference>
<evidence type="ECO:0000256" key="4">
    <source>
        <dbReference type="SAM" id="MobiDB-lite"/>
    </source>
</evidence>
<dbReference type="InterPro" id="IPR001680">
    <property type="entry name" value="WD40_rpt"/>
</dbReference>
<dbReference type="PROSITE" id="PS50294">
    <property type="entry name" value="WD_REPEATS_REGION"/>
    <property type="match status" value="1"/>
</dbReference>
<feature type="compositionally biased region" description="Basic and acidic residues" evidence="4">
    <location>
        <begin position="203"/>
        <end position="222"/>
    </location>
</feature>
<keyword evidence="6" id="KW-0396">Initiation factor</keyword>
<dbReference type="PANTHER" id="PTHR19879">
    <property type="entry name" value="TRANSCRIPTION INITIATION FACTOR TFIID"/>
    <property type="match status" value="1"/>
</dbReference>
<gene>
    <name evidence="6" type="primary">TAF5</name>
    <name evidence="6" type="ORF">AWC38_SpisGene23239</name>
</gene>
<dbReference type="GO" id="GO:0006367">
    <property type="term" value="P:transcription initiation at RNA polymerase II promoter"/>
    <property type="evidence" value="ECO:0007669"/>
    <property type="project" value="TreeGrafter"/>
</dbReference>
<dbReference type="InterPro" id="IPR019775">
    <property type="entry name" value="WD40_repeat_CS"/>
</dbReference>
<feature type="signal peptide" evidence="5">
    <location>
        <begin position="1"/>
        <end position="19"/>
    </location>
</feature>
<evidence type="ECO:0000256" key="1">
    <source>
        <dbReference type="ARBA" id="ARBA00022574"/>
    </source>
</evidence>
<dbReference type="SUPFAM" id="SSF50978">
    <property type="entry name" value="WD40 repeat-like"/>
    <property type="match status" value="1"/>
</dbReference>
<evidence type="ECO:0000313" key="6">
    <source>
        <dbReference type="EMBL" id="PFX12754.1"/>
    </source>
</evidence>